<dbReference type="Proteomes" id="UP000193467">
    <property type="component" value="Unassembled WGS sequence"/>
</dbReference>
<dbReference type="CDD" id="cd00056">
    <property type="entry name" value="ENDO3c"/>
    <property type="match status" value="1"/>
</dbReference>
<dbReference type="AlphaFoldDB" id="A0A1Y2BR09"/>
<dbReference type="InterPro" id="IPR044298">
    <property type="entry name" value="MIG/MutY"/>
</dbReference>
<evidence type="ECO:0000256" key="14">
    <source>
        <dbReference type="SAM" id="MobiDB-lite"/>
    </source>
</evidence>
<dbReference type="GO" id="GO:0006298">
    <property type="term" value="P:mismatch repair"/>
    <property type="evidence" value="ECO:0007669"/>
    <property type="project" value="TreeGrafter"/>
</dbReference>
<dbReference type="InterPro" id="IPR023170">
    <property type="entry name" value="HhH_base_excis_C"/>
</dbReference>
<keyword evidence="12" id="KW-0234">DNA repair</keyword>
<evidence type="ECO:0000256" key="11">
    <source>
        <dbReference type="ARBA" id="ARBA00023014"/>
    </source>
</evidence>
<proteinExistence type="inferred from homology"/>
<dbReference type="OrthoDB" id="10248838at2759"/>
<dbReference type="EMBL" id="MCGR01000167">
    <property type="protein sequence ID" value="ORY37173.1"/>
    <property type="molecule type" value="Genomic_DNA"/>
</dbReference>
<feature type="non-terminal residue" evidence="16">
    <location>
        <position position="261"/>
    </location>
</feature>
<evidence type="ECO:0000256" key="7">
    <source>
        <dbReference type="ARBA" id="ARBA00022723"/>
    </source>
</evidence>
<dbReference type="GO" id="GO:0034039">
    <property type="term" value="F:8-oxo-7,8-dihydroguanine DNA N-glycosylase activity"/>
    <property type="evidence" value="ECO:0007669"/>
    <property type="project" value="TreeGrafter"/>
</dbReference>
<keyword evidence="6" id="KW-0004">4Fe-4S</keyword>
<dbReference type="PANTHER" id="PTHR42944">
    <property type="entry name" value="ADENINE DNA GLYCOSYLASE"/>
    <property type="match status" value="1"/>
</dbReference>
<comment type="cofactor">
    <cofactor evidence="2">
        <name>[4Fe-4S] cluster</name>
        <dbReference type="ChEBI" id="CHEBI:49883"/>
    </cofactor>
</comment>
<evidence type="ECO:0000256" key="9">
    <source>
        <dbReference type="ARBA" id="ARBA00022801"/>
    </source>
</evidence>
<feature type="compositionally biased region" description="Low complexity" evidence="14">
    <location>
        <begin position="1"/>
        <end position="11"/>
    </location>
</feature>
<dbReference type="InterPro" id="IPR003265">
    <property type="entry name" value="HhH-GPD_domain"/>
</dbReference>
<keyword evidence="11" id="KW-0411">Iron-sulfur</keyword>
<dbReference type="GO" id="GO:0046872">
    <property type="term" value="F:metal ion binding"/>
    <property type="evidence" value="ECO:0007669"/>
    <property type="project" value="UniProtKB-KW"/>
</dbReference>
<dbReference type="SUPFAM" id="SSF48150">
    <property type="entry name" value="DNA-glycosylase"/>
    <property type="match status" value="1"/>
</dbReference>
<keyword evidence="13" id="KW-0326">Glycosidase</keyword>
<comment type="catalytic activity">
    <reaction evidence="1">
        <text>Hydrolyzes free adenine bases from 7,8-dihydro-8-oxoguanine:adenine mismatched double-stranded DNA, leaving an apurinic site.</text>
        <dbReference type="EC" id="3.2.2.31"/>
    </reaction>
</comment>
<dbReference type="Gene3D" id="1.10.340.30">
    <property type="entry name" value="Hypothetical protein, domain 2"/>
    <property type="match status" value="1"/>
</dbReference>
<dbReference type="SMART" id="SM00478">
    <property type="entry name" value="ENDO3c"/>
    <property type="match status" value="1"/>
</dbReference>
<gene>
    <name evidence="16" type="ORF">BCR35DRAFT_55327</name>
</gene>
<evidence type="ECO:0000256" key="8">
    <source>
        <dbReference type="ARBA" id="ARBA00022763"/>
    </source>
</evidence>
<evidence type="ECO:0000256" key="12">
    <source>
        <dbReference type="ARBA" id="ARBA00023204"/>
    </source>
</evidence>
<feature type="domain" description="HhH-GPD" evidence="15">
    <location>
        <begin position="129"/>
        <end position="259"/>
    </location>
</feature>
<reference evidence="16 17" key="1">
    <citation type="submission" date="2016-07" db="EMBL/GenBank/DDBJ databases">
        <title>Pervasive Adenine N6-methylation of Active Genes in Fungi.</title>
        <authorList>
            <consortium name="DOE Joint Genome Institute"/>
            <person name="Mondo S.J."/>
            <person name="Dannebaum R.O."/>
            <person name="Kuo R.C."/>
            <person name="Labutti K."/>
            <person name="Haridas S."/>
            <person name="Kuo A."/>
            <person name="Salamov A."/>
            <person name="Ahrendt S.R."/>
            <person name="Lipzen A."/>
            <person name="Sullivan W."/>
            <person name="Andreopoulos W.B."/>
            <person name="Clum A."/>
            <person name="Lindquist E."/>
            <person name="Daum C."/>
            <person name="Ramamoorthy G.K."/>
            <person name="Gryganskyi A."/>
            <person name="Culley D."/>
            <person name="Magnuson J.K."/>
            <person name="James T.Y."/>
            <person name="O'Malley M.A."/>
            <person name="Stajich J.E."/>
            <person name="Spatafora J.W."/>
            <person name="Visel A."/>
            <person name="Grigoriev I.V."/>
        </authorList>
    </citation>
    <scope>NUCLEOTIDE SEQUENCE [LARGE SCALE GENOMIC DNA]</scope>
    <source>
        <strain evidence="16 17">62-1032</strain>
    </source>
</reference>
<protein>
    <recommendedName>
        <fullName evidence="5">Adenine DNA glycosylase</fullName>
        <ecNumber evidence="4">3.2.2.31</ecNumber>
    </recommendedName>
</protein>
<dbReference type="GO" id="GO:0005634">
    <property type="term" value="C:nucleus"/>
    <property type="evidence" value="ECO:0007669"/>
    <property type="project" value="TreeGrafter"/>
</dbReference>
<dbReference type="Gene3D" id="1.10.1670.10">
    <property type="entry name" value="Helix-hairpin-Helix base-excision DNA repair enzymes (C-terminal)"/>
    <property type="match status" value="1"/>
</dbReference>
<dbReference type="GO" id="GO:0000701">
    <property type="term" value="F:purine-specific mismatch base pair DNA N-glycosylase activity"/>
    <property type="evidence" value="ECO:0007669"/>
    <property type="project" value="UniProtKB-EC"/>
</dbReference>
<dbReference type="Pfam" id="PF00730">
    <property type="entry name" value="HhH-GPD"/>
    <property type="match status" value="1"/>
</dbReference>
<dbReference type="PANTHER" id="PTHR42944:SF1">
    <property type="entry name" value="ADENINE DNA GLYCOSYLASE"/>
    <property type="match status" value="1"/>
</dbReference>
<dbReference type="GO" id="GO:0035485">
    <property type="term" value="F:adenine/guanine mispair binding"/>
    <property type="evidence" value="ECO:0007669"/>
    <property type="project" value="TreeGrafter"/>
</dbReference>
<keyword evidence="17" id="KW-1185">Reference proteome</keyword>
<dbReference type="EC" id="3.2.2.31" evidence="4"/>
<feature type="region of interest" description="Disordered" evidence="14">
    <location>
        <begin position="1"/>
        <end position="46"/>
    </location>
</feature>
<organism evidence="16 17">
    <name type="scientific">Leucosporidium creatinivorum</name>
    <dbReference type="NCBI Taxonomy" id="106004"/>
    <lineage>
        <taxon>Eukaryota</taxon>
        <taxon>Fungi</taxon>
        <taxon>Dikarya</taxon>
        <taxon>Basidiomycota</taxon>
        <taxon>Pucciniomycotina</taxon>
        <taxon>Microbotryomycetes</taxon>
        <taxon>Leucosporidiales</taxon>
        <taxon>Leucosporidium</taxon>
    </lineage>
</organism>
<evidence type="ECO:0000256" key="10">
    <source>
        <dbReference type="ARBA" id="ARBA00023004"/>
    </source>
</evidence>
<feature type="compositionally biased region" description="Polar residues" evidence="14">
    <location>
        <begin position="30"/>
        <end position="46"/>
    </location>
</feature>
<evidence type="ECO:0000259" key="15">
    <source>
        <dbReference type="SMART" id="SM00478"/>
    </source>
</evidence>
<dbReference type="InterPro" id="IPR011257">
    <property type="entry name" value="DNA_glycosylase"/>
</dbReference>
<evidence type="ECO:0000256" key="2">
    <source>
        <dbReference type="ARBA" id="ARBA00001966"/>
    </source>
</evidence>
<evidence type="ECO:0000256" key="3">
    <source>
        <dbReference type="ARBA" id="ARBA00008343"/>
    </source>
</evidence>
<evidence type="ECO:0000256" key="1">
    <source>
        <dbReference type="ARBA" id="ARBA00000843"/>
    </source>
</evidence>
<dbReference type="InParanoid" id="A0A1Y2BR09"/>
<sequence length="261" mass="28708">MPPRKATAPTKSAPPPPPNESHPARAQIPTALTQGHPHSSSYHSFITSPYFPTPSSSAPPKKRARVAPSVPDLVESPLQAHVLHEKLLAWYDGVKESRSMPWRKEKEVEKMSREERTQRAYEVWVSEIMLQQTQVSTVISYWTRWMERFPTVSALAAADQEEVNEVWKGLGYYSRASRLLSGAKKVVNEFGGEIPETAEGLLEVDGIGPYSAGAISSIAFGARSAMVDGNVQRVLSRLTALHANATAKSTTSFIWALADVL</sequence>
<accession>A0A1Y2BR09</accession>
<dbReference type="GO" id="GO:0032357">
    <property type="term" value="F:oxidized purine DNA binding"/>
    <property type="evidence" value="ECO:0007669"/>
    <property type="project" value="TreeGrafter"/>
</dbReference>
<evidence type="ECO:0000313" key="16">
    <source>
        <dbReference type="EMBL" id="ORY37173.1"/>
    </source>
</evidence>
<dbReference type="GO" id="GO:0006285">
    <property type="term" value="P:base-excision repair, AP site formation"/>
    <property type="evidence" value="ECO:0007669"/>
    <property type="project" value="UniProtKB-ARBA"/>
</dbReference>
<name>A0A1Y2BR09_9BASI</name>
<dbReference type="STRING" id="106004.A0A1Y2BR09"/>
<keyword evidence="9" id="KW-0378">Hydrolase</keyword>
<evidence type="ECO:0000256" key="6">
    <source>
        <dbReference type="ARBA" id="ARBA00022485"/>
    </source>
</evidence>
<keyword evidence="7" id="KW-0479">Metal-binding</keyword>
<keyword evidence="10" id="KW-0408">Iron</keyword>
<comment type="caution">
    <text evidence="16">The sequence shown here is derived from an EMBL/GenBank/DDBJ whole genome shotgun (WGS) entry which is preliminary data.</text>
</comment>
<evidence type="ECO:0000313" key="17">
    <source>
        <dbReference type="Proteomes" id="UP000193467"/>
    </source>
</evidence>
<evidence type="ECO:0000256" key="13">
    <source>
        <dbReference type="ARBA" id="ARBA00023295"/>
    </source>
</evidence>
<keyword evidence="8" id="KW-0227">DNA damage</keyword>
<dbReference type="GO" id="GO:0051539">
    <property type="term" value="F:4 iron, 4 sulfur cluster binding"/>
    <property type="evidence" value="ECO:0007669"/>
    <property type="project" value="UniProtKB-KW"/>
</dbReference>
<comment type="similarity">
    <text evidence="3">Belongs to the Nth/MutY family.</text>
</comment>
<evidence type="ECO:0000256" key="4">
    <source>
        <dbReference type="ARBA" id="ARBA00012045"/>
    </source>
</evidence>
<dbReference type="FunFam" id="1.10.340.30:FF:000002">
    <property type="entry name" value="Adenine DNA glycosylase"/>
    <property type="match status" value="1"/>
</dbReference>
<evidence type="ECO:0000256" key="5">
    <source>
        <dbReference type="ARBA" id="ARBA00022023"/>
    </source>
</evidence>